<reference evidence="1 2" key="1">
    <citation type="submission" date="2019-10" db="EMBL/GenBank/DDBJ databases">
        <title>Alkaliphilus serpentinus sp. nov. and Alkaliphilus pronyensis sp. nov., two novel anaerobic alkaliphilic species isolated from the serpentinized-hosted hydrothermal field of the Prony Bay (New Caledonia).</title>
        <authorList>
            <person name="Postec A."/>
        </authorList>
    </citation>
    <scope>NUCLEOTIDE SEQUENCE [LARGE SCALE GENOMIC DNA]</scope>
    <source>
        <strain evidence="1 2">LacV</strain>
    </source>
</reference>
<gene>
    <name evidence="1" type="ORF">F8154_08935</name>
</gene>
<evidence type="ECO:0000313" key="1">
    <source>
        <dbReference type="EMBL" id="KAB3534419.1"/>
    </source>
</evidence>
<comment type="caution">
    <text evidence="1">The sequence shown here is derived from an EMBL/GenBank/DDBJ whole genome shotgun (WGS) entry which is preliminary data.</text>
</comment>
<dbReference type="Pfam" id="PF04883">
    <property type="entry name" value="HK97-gp10_like"/>
    <property type="match status" value="1"/>
</dbReference>
<sequence>MAKKWGNVDYRQFEKLKKELDKYERVYQQEFFEAAAKELAARLLAKVIKRTQPGEYPASSGKNGGTLRRGWTAHKSKGFEITQIGNTYQIEIINPVEYASYVEYGHRTRDHKGWVPGKFYLTKSEIELDAQAPKILEKKLQKFIEQIFNDR</sequence>
<name>A0A6I0EZ52_9FIRM</name>
<evidence type="ECO:0000313" key="2">
    <source>
        <dbReference type="Proteomes" id="UP000432715"/>
    </source>
</evidence>
<dbReference type="RefSeq" id="WP_151861271.1">
    <property type="nucleotide sequence ID" value="NZ_WBZC01000028.1"/>
</dbReference>
<dbReference type="Proteomes" id="UP000432715">
    <property type="component" value="Unassembled WGS sequence"/>
</dbReference>
<dbReference type="AlphaFoldDB" id="A0A6I0EZ52"/>
<dbReference type="OrthoDB" id="1850874at2"/>
<protein>
    <submittedName>
        <fullName evidence="1">HK97 gp10 family phage protein</fullName>
    </submittedName>
</protein>
<keyword evidence="2" id="KW-1185">Reference proteome</keyword>
<accession>A0A6I0EZ52</accession>
<dbReference type="InterPro" id="IPR010064">
    <property type="entry name" value="HK97-gp10_tail"/>
</dbReference>
<dbReference type="EMBL" id="WBZC01000028">
    <property type="protein sequence ID" value="KAB3534419.1"/>
    <property type="molecule type" value="Genomic_DNA"/>
</dbReference>
<organism evidence="1 2">
    <name type="scientific">Alkaliphilus pronyensis</name>
    <dbReference type="NCBI Taxonomy" id="1482732"/>
    <lineage>
        <taxon>Bacteria</taxon>
        <taxon>Bacillati</taxon>
        <taxon>Bacillota</taxon>
        <taxon>Clostridia</taxon>
        <taxon>Peptostreptococcales</taxon>
        <taxon>Natronincolaceae</taxon>
        <taxon>Alkaliphilus</taxon>
    </lineage>
</organism>
<proteinExistence type="predicted"/>